<dbReference type="Proteomes" id="UP000695562">
    <property type="component" value="Unassembled WGS sequence"/>
</dbReference>
<proteinExistence type="predicted"/>
<dbReference type="PANTHER" id="PTHR32556:SF18">
    <property type="match status" value="1"/>
</dbReference>
<sequence>MNSALPNIIIKRILTLIYEDDMVLYQGYNRFYNSIGSTTSKFKNHWGKRYCFVNWSWFEMCRSLYNSNFINLRDIEIKFSQGIGNSHNKYRYITSDLVQKIKIDYFELNTNLCDILKKNCLELLRCIRIENQDDSIDFMGDFNNLYYLRKACSDGGKDLEIEFDFHVGRLREEERKRIVQYSQAKRVHNGGNLEVSLLKITFSQIDTDHNSIILGQLVKNLLPRSLVCLSKGPDSIRCYKEISTVKQFEHVVIQDTVPLGALYQFLQSNRLETLSFFLRFTDLRLFDLFIVNPDIPLGVREEEYSLWRSCLESIRNHTKLTYLSISDQNKCCNLFPRSTIDDIVDTFSNNKSIKELFFNLRSNLIEMDAGFNQITFMSANVLVPILDNNSVLETLYLPHMVKDIDIDALIQHIQATTTNTKCIIKKKINENI</sequence>
<comment type="caution">
    <text evidence="1">The sequence shown here is derived from an EMBL/GenBank/DDBJ whole genome shotgun (WGS) entry which is preliminary data.</text>
</comment>
<dbReference type="InterPro" id="IPR032675">
    <property type="entry name" value="LRR_dom_sf"/>
</dbReference>
<dbReference type="AlphaFoldDB" id="A0A8J4PWZ3"/>
<evidence type="ECO:0008006" key="3">
    <source>
        <dbReference type="Google" id="ProtNLM"/>
    </source>
</evidence>
<evidence type="ECO:0000313" key="1">
    <source>
        <dbReference type="EMBL" id="KAF2074765.1"/>
    </source>
</evidence>
<dbReference type="PANTHER" id="PTHR32556">
    <property type="entry name" value="F-BOX DOMAIN-CONTAINING PROTEIN-RELATED-RELATED"/>
    <property type="match status" value="1"/>
</dbReference>
<organism evidence="1 2">
    <name type="scientific">Polysphondylium violaceum</name>
    <dbReference type="NCBI Taxonomy" id="133409"/>
    <lineage>
        <taxon>Eukaryota</taxon>
        <taxon>Amoebozoa</taxon>
        <taxon>Evosea</taxon>
        <taxon>Eumycetozoa</taxon>
        <taxon>Dictyostelia</taxon>
        <taxon>Dictyosteliales</taxon>
        <taxon>Dictyosteliaceae</taxon>
        <taxon>Polysphondylium</taxon>
    </lineage>
</organism>
<keyword evidence="2" id="KW-1185">Reference proteome</keyword>
<dbReference type="EMBL" id="AJWJ01000130">
    <property type="protein sequence ID" value="KAF2074765.1"/>
    <property type="molecule type" value="Genomic_DNA"/>
</dbReference>
<accession>A0A8J4PWZ3</accession>
<protein>
    <recommendedName>
        <fullName evidence="3">F-box domain-containing protein</fullName>
    </recommendedName>
</protein>
<evidence type="ECO:0000313" key="2">
    <source>
        <dbReference type="Proteomes" id="UP000695562"/>
    </source>
</evidence>
<dbReference type="Gene3D" id="3.80.10.10">
    <property type="entry name" value="Ribonuclease Inhibitor"/>
    <property type="match status" value="1"/>
</dbReference>
<name>A0A8J4PWZ3_9MYCE</name>
<reference evidence="1" key="1">
    <citation type="submission" date="2020-01" db="EMBL/GenBank/DDBJ databases">
        <title>Development of genomics and gene disruption for Polysphondylium violaceum indicates a role for the polyketide synthase stlB in stalk morphogenesis.</title>
        <authorList>
            <person name="Narita B."/>
            <person name="Kawabe Y."/>
            <person name="Kin K."/>
            <person name="Saito T."/>
            <person name="Gibbs R."/>
            <person name="Kuspa A."/>
            <person name="Muzny D."/>
            <person name="Queller D."/>
            <person name="Richards S."/>
            <person name="Strassman J."/>
            <person name="Sucgang R."/>
            <person name="Worley K."/>
            <person name="Schaap P."/>
        </authorList>
    </citation>
    <scope>NUCLEOTIDE SEQUENCE</scope>
    <source>
        <strain evidence="1">QSvi11</strain>
    </source>
</reference>
<gene>
    <name evidence="1" type="ORF">CYY_003911</name>
</gene>